<dbReference type="InterPro" id="IPR001245">
    <property type="entry name" value="Ser-Thr/Tyr_kinase_cat_dom"/>
</dbReference>
<keyword evidence="4" id="KW-0675">Receptor</keyword>
<evidence type="ECO:0000259" key="3">
    <source>
        <dbReference type="PROSITE" id="PS50011"/>
    </source>
</evidence>
<accession>W9S206</accession>
<dbReference type="STRING" id="981085.W9S206"/>
<reference evidence="5" key="1">
    <citation type="submission" date="2013-01" db="EMBL/GenBank/DDBJ databases">
        <title>Draft Genome Sequence of a Mulberry Tree, Morus notabilis C.K. Schneid.</title>
        <authorList>
            <person name="He N."/>
            <person name="Zhao S."/>
        </authorList>
    </citation>
    <scope>NUCLEOTIDE SEQUENCE</scope>
</reference>
<keyword evidence="4" id="KW-0418">Kinase</keyword>
<dbReference type="GO" id="GO:0005886">
    <property type="term" value="C:plasma membrane"/>
    <property type="evidence" value="ECO:0007669"/>
    <property type="project" value="TreeGrafter"/>
</dbReference>
<gene>
    <name evidence="4" type="ORF">L484_008605</name>
</gene>
<dbReference type="Pfam" id="PF07714">
    <property type="entry name" value="PK_Tyr_Ser-Thr"/>
    <property type="match status" value="1"/>
</dbReference>
<dbReference type="InterPro" id="IPR000719">
    <property type="entry name" value="Prot_kinase_dom"/>
</dbReference>
<dbReference type="InterPro" id="IPR045274">
    <property type="entry name" value="WAK-like"/>
</dbReference>
<organism evidence="4 5">
    <name type="scientific">Morus notabilis</name>
    <dbReference type="NCBI Taxonomy" id="981085"/>
    <lineage>
        <taxon>Eukaryota</taxon>
        <taxon>Viridiplantae</taxon>
        <taxon>Streptophyta</taxon>
        <taxon>Embryophyta</taxon>
        <taxon>Tracheophyta</taxon>
        <taxon>Spermatophyta</taxon>
        <taxon>Magnoliopsida</taxon>
        <taxon>eudicotyledons</taxon>
        <taxon>Gunneridae</taxon>
        <taxon>Pentapetalae</taxon>
        <taxon>rosids</taxon>
        <taxon>fabids</taxon>
        <taxon>Rosales</taxon>
        <taxon>Moraceae</taxon>
        <taxon>Moreae</taxon>
        <taxon>Morus</taxon>
    </lineage>
</organism>
<dbReference type="GO" id="GO:0004674">
    <property type="term" value="F:protein serine/threonine kinase activity"/>
    <property type="evidence" value="ECO:0007669"/>
    <property type="project" value="TreeGrafter"/>
</dbReference>
<dbReference type="InterPro" id="IPR011009">
    <property type="entry name" value="Kinase-like_dom_sf"/>
</dbReference>
<dbReference type="PANTHER" id="PTHR27005:SF308">
    <property type="entry name" value="NON-FUNCTIONAL PSEUDOKINASE ZRK2-RELATED"/>
    <property type="match status" value="1"/>
</dbReference>
<keyword evidence="5" id="KW-1185">Reference proteome</keyword>
<dbReference type="AlphaFoldDB" id="W9S206"/>
<keyword evidence="1" id="KW-0547">Nucleotide-binding</keyword>
<dbReference type="GO" id="GO:0005524">
    <property type="term" value="F:ATP binding"/>
    <property type="evidence" value="ECO:0007669"/>
    <property type="project" value="UniProtKB-KW"/>
</dbReference>
<feature type="domain" description="Protein kinase" evidence="3">
    <location>
        <begin position="70"/>
        <end position="363"/>
    </location>
</feature>
<evidence type="ECO:0000313" key="5">
    <source>
        <dbReference type="Proteomes" id="UP000030645"/>
    </source>
</evidence>
<evidence type="ECO:0000256" key="1">
    <source>
        <dbReference type="ARBA" id="ARBA00022741"/>
    </source>
</evidence>
<dbReference type="SUPFAM" id="SSF56112">
    <property type="entry name" value="Protein kinase-like (PK-like)"/>
    <property type="match status" value="1"/>
</dbReference>
<evidence type="ECO:0000256" key="2">
    <source>
        <dbReference type="ARBA" id="ARBA00022840"/>
    </source>
</evidence>
<dbReference type="PROSITE" id="PS50011">
    <property type="entry name" value="PROTEIN_KINASE_DOM"/>
    <property type="match status" value="1"/>
</dbReference>
<dbReference type="eggNOG" id="KOG1187">
    <property type="taxonomic scope" value="Eukaryota"/>
</dbReference>
<dbReference type="EMBL" id="KE345641">
    <property type="protein sequence ID" value="EXC10439.1"/>
    <property type="molecule type" value="Genomic_DNA"/>
</dbReference>
<dbReference type="GO" id="GO:0007166">
    <property type="term" value="P:cell surface receptor signaling pathway"/>
    <property type="evidence" value="ECO:0007669"/>
    <property type="project" value="InterPro"/>
</dbReference>
<protein>
    <submittedName>
        <fullName evidence="4">Putative wall-associated receptor kinase-like 16</fullName>
    </submittedName>
</protein>
<sequence length="363" mass="41459">MRPRFLLAEKMKEMGLELRIKACDMMRALRMKEKRFLKAFVMCQREDVADELMKFYESAKGIKRLAETSKKNEHEIGYSTRFKGYEKRYKGTLDHGRRVLIKRYRDDTIEYDKANGGPYCDIVISSLMSSHKNVLKLLGCCLEFPDPVLVYEYAEIGPLNSWGGTNTNIESKRLLSWKTRLKVAKGIANALTYLHGAFSRPIIHRNIKPQTVMLDENFVAKLCDFSWSILIPQGEMVAKDEIVGSLGFVDPAYFGTGCVAEQTDVYGFGVFMIVLITGRNACDLSLPENSTNICSYVNHMIEQNCVTQIIDPKILEEEGGVNQERQLHAFLGLALKCTQIKREDRPLMIQVTKQLCQIENLKQ</sequence>
<evidence type="ECO:0000313" key="4">
    <source>
        <dbReference type="EMBL" id="EXC10439.1"/>
    </source>
</evidence>
<name>W9S206_9ROSA</name>
<dbReference type="PANTHER" id="PTHR27005">
    <property type="entry name" value="WALL-ASSOCIATED RECEPTOR KINASE-LIKE 21"/>
    <property type="match status" value="1"/>
</dbReference>
<dbReference type="Gene3D" id="3.30.200.20">
    <property type="entry name" value="Phosphorylase Kinase, domain 1"/>
    <property type="match status" value="1"/>
</dbReference>
<keyword evidence="2" id="KW-0067">ATP-binding</keyword>
<dbReference type="Proteomes" id="UP000030645">
    <property type="component" value="Unassembled WGS sequence"/>
</dbReference>
<keyword evidence="4" id="KW-0808">Transferase</keyword>
<dbReference type="Gene3D" id="1.10.510.10">
    <property type="entry name" value="Transferase(Phosphotransferase) domain 1"/>
    <property type="match status" value="1"/>
</dbReference>
<proteinExistence type="predicted"/>